<dbReference type="EMBL" id="AZEY01000053">
    <property type="protein sequence ID" value="KRL65957.1"/>
    <property type="molecule type" value="Genomic_DNA"/>
</dbReference>
<accession>A0A0R1SI74</accession>
<dbReference type="AlphaFoldDB" id="A0A0R1SI74"/>
<organism evidence="1 2">
    <name type="scientific">Lentilactobacillus diolivorans DSM 14421</name>
    <dbReference type="NCBI Taxonomy" id="1423739"/>
    <lineage>
        <taxon>Bacteria</taxon>
        <taxon>Bacillati</taxon>
        <taxon>Bacillota</taxon>
        <taxon>Bacilli</taxon>
        <taxon>Lactobacillales</taxon>
        <taxon>Lactobacillaceae</taxon>
        <taxon>Lentilactobacillus</taxon>
    </lineage>
</organism>
<gene>
    <name evidence="1" type="ORF">FC85_GL003012</name>
</gene>
<dbReference type="PATRIC" id="fig|1423739.3.peg.3137"/>
<reference evidence="1 2" key="1">
    <citation type="journal article" date="2015" name="Genome Announc.">
        <title>Expanding the biotechnology potential of lactobacilli through comparative genomics of 213 strains and associated genera.</title>
        <authorList>
            <person name="Sun Z."/>
            <person name="Harris H.M."/>
            <person name="McCann A."/>
            <person name="Guo C."/>
            <person name="Argimon S."/>
            <person name="Zhang W."/>
            <person name="Yang X."/>
            <person name="Jeffery I.B."/>
            <person name="Cooney J.C."/>
            <person name="Kagawa T.F."/>
            <person name="Liu W."/>
            <person name="Song Y."/>
            <person name="Salvetti E."/>
            <person name="Wrobel A."/>
            <person name="Rasinkangas P."/>
            <person name="Parkhill J."/>
            <person name="Rea M.C."/>
            <person name="O'Sullivan O."/>
            <person name="Ritari J."/>
            <person name="Douillard F.P."/>
            <person name="Paul Ross R."/>
            <person name="Yang R."/>
            <person name="Briner A.E."/>
            <person name="Felis G.E."/>
            <person name="de Vos W.M."/>
            <person name="Barrangou R."/>
            <person name="Klaenhammer T.R."/>
            <person name="Caufield P.W."/>
            <person name="Cui Y."/>
            <person name="Zhang H."/>
            <person name="O'Toole P.W."/>
        </authorList>
    </citation>
    <scope>NUCLEOTIDE SEQUENCE [LARGE SCALE GENOMIC DNA]</scope>
    <source>
        <strain evidence="1 2">DSM 14421</strain>
    </source>
</reference>
<comment type="caution">
    <text evidence="1">The sequence shown here is derived from an EMBL/GenBank/DDBJ whole genome shotgun (WGS) entry which is preliminary data.</text>
</comment>
<dbReference type="Proteomes" id="UP000052013">
    <property type="component" value="Unassembled WGS sequence"/>
</dbReference>
<sequence>MRAFYFVQIISLSAGNLTMLTALNEVDTLKQQYLSIKKVQTNVRVCLNLFLKDFIPVLLTTQ</sequence>
<evidence type="ECO:0000313" key="1">
    <source>
        <dbReference type="EMBL" id="KRL65957.1"/>
    </source>
</evidence>
<evidence type="ECO:0000313" key="2">
    <source>
        <dbReference type="Proteomes" id="UP000052013"/>
    </source>
</evidence>
<protein>
    <submittedName>
        <fullName evidence="1">Uncharacterized protein</fullName>
    </submittedName>
</protein>
<proteinExistence type="predicted"/>
<name>A0A0R1SI74_9LACO</name>